<keyword evidence="4" id="KW-1003">Cell membrane</keyword>
<reference evidence="10 11" key="2">
    <citation type="submission" date="2021-08" db="EMBL/GenBank/DDBJ databases">
        <title>Rheinheimera aquimaris sp. nov., isolated from seawater of the East Sea in Korea.</title>
        <authorList>
            <person name="Kim K.H."/>
            <person name="Wenting R."/>
            <person name="Kim K.R."/>
            <person name="Jeon C.O."/>
        </authorList>
    </citation>
    <scope>NUCLEOTIDE SEQUENCE [LARGE SCALE GENOMIC DNA]</scope>
    <source>
        <strain evidence="10 11">MA-13</strain>
    </source>
</reference>
<evidence type="ECO:0000256" key="7">
    <source>
        <dbReference type="ARBA" id="ARBA00022989"/>
    </source>
</evidence>
<keyword evidence="7 9" id="KW-1133">Transmembrane helix</keyword>
<evidence type="ECO:0000256" key="2">
    <source>
        <dbReference type="ARBA" id="ARBA00009474"/>
    </source>
</evidence>
<keyword evidence="11" id="KW-1185">Reference proteome</keyword>
<evidence type="ECO:0000256" key="5">
    <source>
        <dbReference type="ARBA" id="ARBA00022519"/>
    </source>
</evidence>
<comment type="subcellular location">
    <subcellularLocation>
        <location evidence="1">Cell inner membrane</location>
        <topology evidence="1">Multi-pass membrane protein</topology>
    </subcellularLocation>
</comment>
<dbReference type="NCBIfam" id="NF002493">
    <property type="entry name" value="PRK01816.1"/>
    <property type="match status" value="1"/>
</dbReference>
<dbReference type="Pfam" id="PF04217">
    <property type="entry name" value="DUF412"/>
    <property type="match status" value="1"/>
</dbReference>
<keyword evidence="6 9" id="KW-0812">Transmembrane</keyword>
<name>A0ABS7XET3_9GAMM</name>
<accession>A0ABS7XET3</accession>
<dbReference type="EMBL" id="JAERPS020000008">
    <property type="protein sequence ID" value="MBZ9613560.1"/>
    <property type="molecule type" value="Genomic_DNA"/>
</dbReference>
<proteinExistence type="inferred from homology"/>
<protein>
    <recommendedName>
        <fullName evidence="3">UPF0208 membrane protein YfbV</fullName>
    </recommendedName>
</protein>
<gene>
    <name evidence="10" type="ORF">I4W93_018360</name>
</gene>
<dbReference type="Proteomes" id="UP000663814">
    <property type="component" value="Unassembled WGS sequence"/>
</dbReference>
<evidence type="ECO:0000256" key="8">
    <source>
        <dbReference type="ARBA" id="ARBA00023136"/>
    </source>
</evidence>
<evidence type="ECO:0000256" key="6">
    <source>
        <dbReference type="ARBA" id="ARBA00022692"/>
    </source>
</evidence>
<evidence type="ECO:0000256" key="9">
    <source>
        <dbReference type="SAM" id="Phobius"/>
    </source>
</evidence>
<organism evidence="10 11">
    <name type="scientific">Rheinheimera maricola</name>
    <dbReference type="NCBI Taxonomy" id="2793282"/>
    <lineage>
        <taxon>Bacteria</taxon>
        <taxon>Pseudomonadati</taxon>
        <taxon>Pseudomonadota</taxon>
        <taxon>Gammaproteobacteria</taxon>
        <taxon>Chromatiales</taxon>
        <taxon>Chromatiaceae</taxon>
        <taxon>Rheinheimera</taxon>
    </lineage>
</organism>
<keyword evidence="5" id="KW-0997">Cell inner membrane</keyword>
<sequence length="148" mass="17118">MLYPLYKTLIAGREYSKQWPATAELNSLFAENKIILMTKLAWRYLPLLSLVCAAIQLDYFGLAHMPQILAMMLFLISIPLQGWYWLGMRSATPLPPTIASWCKQIRQKMQQQGLAVAPAQQPDRYKDLALVLQQAYQQLDKTFVKQWL</sequence>
<comment type="similarity">
    <text evidence="2">Belongs to the UPF0208 family.</text>
</comment>
<evidence type="ECO:0000313" key="10">
    <source>
        <dbReference type="EMBL" id="MBZ9613560.1"/>
    </source>
</evidence>
<evidence type="ECO:0000256" key="1">
    <source>
        <dbReference type="ARBA" id="ARBA00004429"/>
    </source>
</evidence>
<feature type="transmembrane region" description="Helical" evidence="9">
    <location>
        <begin position="41"/>
        <end position="62"/>
    </location>
</feature>
<comment type="caution">
    <text evidence="10">The sequence shown here is derived from an EMBL/GenBank/DDBJ whole genome shotgun (WGS) entry which is preliminary data.</text>
</comment>
<evidence type="ECO:0000313" key="11">
    <source>
        <dbReference type="Proteomes" id="UP000663814"/>
    </source>
</evidence>
<dbReference type="InterPro" id="IPR007334">
    <property type="entry name" value="UPF0208"/>
</dbReference>
<reference evidence="10 11" key="1">
    <citation type="submission" date="2020-12" db="EMBL/GenBank/DDBJ databases">
        <authorList>
            <person name="Ruan W."/>
            <person name="Khan S.A."/>
            <person name="Jeon C.O."/>
        </authorList>
    </citation>
    <scope>NUCLEOTIDE SEQUENCE [LARGE SCALE GENOMIC DNA]</scope>
    <source>
        <strain evidence="10 11">MA-13</strain>
    </source>
</reference>
<feature type="transmembrane region" description="Helical" evidence="9">
    <location>
        <begin position="68"/>
        <end position="86"/>
    </location>
</feature>
<evidence type="ECO:0000256" key="4">
    <source>
        <dbReference type="ARBA" id="ARBA00022475"/>
    </source>
</evidence>
<keyword evidence="8 9" id="KW-0472">Membrane</keyword>
<evidence type="ECO:0000256" key="3">
    <source>
        <dbReference type="ARBA" id="ARBA00018831"/>
    </source>
</evidence>